<organism evidence="2 4">
    <name type="scientific">Mustela putorius furo</name>
    <name type="common">European domestic ferret</name>
    <name type="synonym">Mustela furo</name>
    <dbReference type="NCBI Taxonomy" id="9669"/>
    <lineage>
        <taxon>Eukaryota</taxon>
        <taxon>Metazoa</taxon>
        <taxon>Chordata</taxon>
        <taxon>Craniata</taxon>
        <taxon>Vertebrata</taxon>
        <taxon>Euteleostomi</taxon>
        <taxon>Mammalia</taxon>
        <taxon>Eutheria</taxon>
        <taxon>Laurasiatheria</taxon>
        <taxon>Carnivora</taxon>
        <taxon>Caniformia</taxon>
        <taxon>Musteloidea</taxon>
        <taxon>Mustelidae</taxon>
        <taxon>Mustelinae</taxon>
        <taxon>Mustela</taxon>
    </lineage>
</organism>
<proteinExistence type="predicted"/>
<feature type="region of interest" description="Disordered" evidence="1">
    <location>
        <begin position="1"/>
        <end position="144"/>
    </location>
</feature>
<evidence type="ECO:0000313" key="2">
    <source>
        <dbReference type="Proteomes" id="UP000000715"/>
    </source>
</evidence>
<feature type="compositionally biased region" description="Basic and acidic residues" evidence="1">
    <location>
        <begin position="53"/>
        <end position="75"/>
    </location>
</feature>
<keyword evidence="2" id="KW-1185">Reference proteome</keyword>
<reference evidence="3 4" key="1">
    <citation type="submission" date="2025-04" db="UniProtKB">
        <authorList>
            <consortium name="RefSeq"/>
        </authorList>
    </citation>
    <scope>IDENTIFICATION</scope>
    <source>
        <tissue evidence="3 4">Brain</tissue>
    </source>
</reference>
<protein>
    <submittedName>
        <fullName evidence="3 4">Uncharacterized protein LOC106006601</fullName>
    </submittedName>
</protein>
<dbReference type="AlphaFoldDB" id="A0A8U0V5X8"/>
<dbReference type="GeneID" id="106006601"/>
<evidence type="ECO:0000313" key="4">
    <source>
        <dbReference type="RefSeq" id="XP_044939114.1"/>
    </source>
</evidence>
<dbReference type="RefSeq" id="XP_044939114.1">
    <property type="nucleotide sequence ID" value="XM_045083179.1"/>
</dbReference>
<dbReference type="Proteomes" id="UP000000715">
    <property type="component" value="Unplaced"/>
</dbReference>
<sequence length="389" mass="40597">MLTGVCGPHVAPLRGSQTPRPRGTRVRREAPEPDGPEPGSGAGSVSAAGSAEPRPEGPRLESKTRTIAWDKDGRVETAPADAGRGDPTTRMLAPGPRAPFTEETQGQIGAQDLRPQTAPNPVTGDRPESMPSSGCLEPQELAGPPAPDFRVQRCLLPYRRNGFIQGQQRLAQRVAAGGTRAQLLRGTARLLLAESPLDRAGSRKCAGFSLAGLLLGREKNLPSRCRGGGSCPWVGGELWAPHSTRVVSLRPYWNVGLGALAQALGHTLGRAAVSAATLGKQQVPPLNLLWGGGWLPPSQVGCSEHPAGPPDAPGTQPTLLPRAAPSHRPLRPSIPATNTRGIPTQAVPRKMAGEGKPALWGLGHRKDPGLILASPTANCVLGLCHGPLS</sequence>
<evidence type="ECO:0000256" key="1">
    <source>
        <dbReference type="SAM" id="MobiDB-lite"/>
    </source>
</evidence>
<accession>A0A8U0V5X8</accession>
<gene>
    <name evidence="3 4" type="primary">LOC106006601</name>
</gene>
<name>A0A8U0V5X8_MUSPF</name>
<evidence type="ECO:0000313" key="3">
    <source>
        <dbReference type="RefSeq" id="XP_044939113.1"/>
    </source>
</evidence>
<dbReference type="RefSeq" id="XP_044939113.1">
    <property type="nucleotide sequence ID" value="XM_045083178.1"/>
</dbReference>